<evidence type="ECO:0008006" key="3">
    <source>
        <dbReference type="Google" id="ProtNLM"/>
    </source>
</evidence>
<dbReference type="eggNOG" id="COG2963">
    <property type="taxonomic scope" value="Bacteria"/>
</dbReference>
<dbReference type="EMBL" id="CP001779">
    <property type="protein sequence ID" value="ACZ01791.1"/>
    <property type="molecule type" value="Genomic_DNA"/>
</dbReference>
<dbReference type="PANTHER" id="PTHR33795">
    <property type="entry name" value="INSERTION ELEMENT IS150 PROTEIN INSJ"/>
    <property type="match status" value="1"/>
</dbReference>
<dbReference type="STRING" id="519441.Smon_1346"/>
<dbReference type="Proteomes" id="UP000002072">
    <property type="component" value="Chromosome"/>
</dbReference>
<dbReference type="HOGENOM" id="CLU_027402_27_2_0"/>
<organism evidence="1 2">
    <name type="scientific">Streptobacillus moniliformis (strain ATCC 14647 / DSM 12112 / NCTC 10651 / 9901)</name>
    <dbReference type="NCBI Taxonomy" id="519441"/>
    <lineage>
        <taxon>Bacteria</taxon>
        <taxon>Fusobacteriati</taxon>
        <taxon>Fusobacteriota</taxon>
        <taxon>Fusobacteriia</taxon>
        <taxon>Fusobacteriales</taxon>
        <taxon>Leptotrichiaceae</taxon>
        <taxon>Streptobacillus</taxon>
    </lineage>
</organism>
<gene>
    <name evidence="1" type="ordered locus">Smon_1346</name>
</gene>
<dbReference type="KEGG" id="smf:Smon_1346"/>
<keyword evidence="2" id="KW-1185">Reference proteome</keyword>
<dbReference type="AlphaFoldDB" id="D1AVN1"/>
<proteinExistence type="predicted"/>
<evidence type="ECO:0000313" key="2">
    <source>
        <dbReference type="Proteomes" id="UP000002072"/>
    </source>
</evidence>
<dbReference type="InterPro" id="IPR052057">
    <property type="entry name" value="IS150/IS1296_orfA-like"/>
</dbReference>
<protein>
    <recommendedName>
        <fullName evidence="3">Transposase</fullName>
    </recommendedName>
</protein>
<accession>D1AVN1</accession>
<dbReference type="OrthoDB" id="9781005at2"/>
<dbReference type="PANTHER" id="PTHR33795:SF1">
    <property type="entry name" value="INSERTION ELEMENT IS150 PROTEIN INSJ"/>
    <property type="match status" value="1"/>
</dbReference>
<sequence>MCKITIKDKIEIYKRRLKGETISSLSKCFNINTSTIKYLIKIIEKHGYDILRKDKNRVYSTEIKG</sequence>
<evidence type="ECO:0000313" key="1">
    <source>
        <dbReference type="EMBL" id="ACZ01791.1"/>
    </source>
</evidence>
<reference evidence="1 2" key="1">
    <citation type="journal article" date="2009" name="Stand. Genomic Sci.">
        <title>Complete genome sequence of Streptobacillus moniliformis type strain (9901T).</title>
        <authorList>
            <person name="Nolan M."/>
            <person name="Gronow S."/>
            <person name="Lapidus A."/>
            <person name="Ivanova N."/>
            <person name="Copeland A."/>
            <person name="Lucas S."/>
            <person name="Del Rio T.G."/>
            <person name="Chen F."/>
            <person name="Tice H."/>
            <person name="Pitluck S."/>
            <person name="Cheng J.F."/>
            <person name="Sims D."/>
            <person name="Meincke L."/>
            <person name="Bruce D."/>
            <person name="Goodwin L."/>
            <person name="Brettin T."/>
            <person name="Han C."/>
            <person name="Detter J.C."/>
            <person name="Ovchinikova G."/>
            <person name="Pati A."/>
            <person name="Mavromatis K."/>
            <person name="Mikhailova N."/>
            <person name="Chen A."/>
            <person name="Palaniappan K."/>
            <person name="Land M."/>
            <person name="Hauser L."/>
            <person name="Chang Y.J."/>
            <person name="Jeffries C.D."/>
            <person name="Rohde M."/>
            <person name="Sproer C."/>
            <person name="Goker M."/>
            <person name="Bristow J."/>
            <person name="Eisen J.A."/>
            <person name="Markowitz V."/>
            <person name="Hugenholtz P."/>
            <person name="Kyrpides N.C."/>
            <person name="Klenk H.P."/>
            <person name="Chain P."/>
        </authorList>
    </citation>
    <scope>NUCLEOTIDE SEQUENCE [LARGE SCALE GENOMIC DNA]</scope>
    <source>
        <strain evidence="2">ATCC 14647 / DSM 12112 / NCTC 10651 / 9901</strain>
    </source>
</reference>
<name>D1AVN1_STRM9</name>